<keyword evidence="5" id="KW-0274">FAD</keyword>
<comment type="cofactor">
    <cofactor evidence="1">
        <name>FAD</name>
        <dbReference type="ChEBI" id="CHEBI:57692"/>
    </cofactor>
</comment>
<dbReference type="Pfam" id="PF16901">
    <property type="entry name" value="DAO_C"/>
    <property type="match status" value="1"/>
</dbReference>
<dbReference type="GeneID" id="7834340"/>
<dbReference type="eggNOG" id="KOG0042">
    <property type="taxonomic scope" value="Eukaryota"/>
</dbReference>
<protein>
    <recommendedName>
        <fullName evidence="3">glycerol-3-phosphate dehydrogenase</fullName>
        <ecNumber evidence="3">1.1.5.3</ecNumber>
    </recommendedName>
</protein>
<dbReference type="Pfam" id="PF01266">
    <property type="entry name" value="DAO"/>
    <property type="match status" value="1"/>
</dbReference>
<evidence type="ECO:0000313" key="10">
    <source>
        <dbReference type="Proteomes" id="UP000009168"/>
    </source>
</evidence>
<keyword evidence="4" id="KW-0285">Flavoprotein</keyword>
<dbReference type="PANTHER" id="PTHR11985">
    <property type="entry name" value="GLYCEROL-3-PHOSPHATE DEHYDROGENASE"/>
    <property type="match status" value="1"/>
</dbReference>
<evidence type="ECO:0000256" key="2">
    <source>
        <dbReference type="ARBA" id="ARBA00007330"/>
    </source>
</evidence>
<dbReference type="PANTHER" id="PTHR11985:SF15">
    <property type="entry name" value="GLYCEROL-3-PHOSPHATE DEHYDROGENASE, MITOCHONDRIAL"/>
    <property type="match status" value="1"/>
</dbReference>
<organism evidence="9 10">
    <name type="scientific">Tetrahymena thermophila (strain SB210)</name>
    <dbReference type="NCBI Taxonomy" id="312017"/>
    <lineage>
        <taxon>Eukaryota</taxon>
        <taxon>Sar</taxon>
        <taxon>Alveolata</taxon>
        <taxon>Ciliophora</taxon>
        <taxon>Intramacronucleata</taxon>
        <taxon>Oligohymenophorea</taxon>
        <taxon>Hymenostomatida</taxon>
        <taxon>Tetrahymenina</taxon>
        <taxon>Tetrahymenidae</taxon>
        <taxon>Tetrahymena</taxon>
    </lineage>
</organism>
<dbReference type="GO" id="GO:0005739">
    <property type="term" value="C:mitochondrion"/>
    <property type="evidence" value="ECO:0007669"/>
    <property type="project" value="TreeGrafter"/>
</dbReference>
<dbReference type="PRINTS" id="PR01001">
    <property type="entry name" value="FADG3PDH"/>
</dbReference>
<dbReference type="HOGENOM" id="CLU_015740_4_1_1"/>
<proteinExistence type="inferred from homology"/>
<dbReference type="GO" id="GO:0006072">
    <property type="term" value="P:glycerol-3-phosphate metabolic process"/>
    <property type="evidence" value="ECO:0007669"/>
    <property type="project" value="InterPro"/>
</dbReference>
<dbReference type="AlphaFoldDB" id="Q23AD4"/>
<dbReference type="InterPro" id="IPR036188">
    <property type="entry name" value="FAD/NAD-bd_sf"/>
</dbReference>
<dbReference type="Gene3D" id="3.50.50.60">
    <property type="entry name" value="FAD/NAD(P)-binding domain"/>
    <property type="match status" value="1"/>
</dbReference>
<dbReference type="EMBL" id="GG662724">
    <property type="protein sequence ID" value="EAR93558.2"/>
    <property type="molecule type" value="Genomic_DNA"/>
</dbReference>
<keyword evidence="10" id="KW-1185">Reference proteome</keyword>
<evidence type="ECO:0000256" key="4">
    <source>
        <dbReference type="ARBA" id="ARBA00022630"/>
    </source>
</evidence>
<sequence>MRGFFRMGFNMARKQPLRSWAVPLALSAATGLSYSVYAETQQQNQQHSSSSVVNLNPIKHSSAEPLIKLKTRQDHLADIQKTEEYDIIVIGGGCNGAGVFLEAANRGLKCLLVEGGDFAAATSSKSTKLIHGGIRYLQEVFEFSLKGGRIEKYNLVKEALRERTHFIENAYYMNRQIPFVVPTTNLIMGIYYYIGVLVYHGIYRYYLDSDKSSFRMKMPQWYGGRQLREYFPHLDHKYKYGIVYYDGQFNDTRMNLDILLTGTQHNYNENFQEGNILNYAEVTQLIKDQKTGENKGIVFKDKINGKDISVKGKCIVNCTGAFADNIRKMDDPSCQKRILAVAGSHMTMPASFCSRKHALVIPETQDGRILFLVPWQNHAVVGTTERALDEPELDPTVSAQELIFMSEEVGKIYSNLPSSEITNNINSKWAGLRPLILQNQKEGEPIDTKKIARTHVIEVSKNGLVSLMGGKWTVYRCMGEETVDKILEIFKQKGIKYNENAAKKSSLNLRLLGEANQNANYKFPPKNQYVKIYASALADKHQIEYKEAKYLIKNYGQRAFDILNLAENHTKKDYLKQRVHPNHPILKAEILYHLKYEMAQQPIDVLFRRTRFGFIDRKGMFESLKTVCDIFADELKWDEAKKQKVIEQQKEIMRKMDF</sequence>
<dbReference type="Gene3D" id="3.30.9.10">
    <property type="entry name" value="D-Amino Acid Oxidase, subunit A, domain 2"/>
    <property type="match status" value="1"/>
</dbReference>
<dbReference type="InterPro" id="IPR038299">
    <property type="entry name" value="DAO_C_sf"/>
</dbReference>
<dbReference type="FunCoup" id="Q23AD4">
    <property type="interactions" value="165"/>
</dbReference>
<evidence type="ECO:0000259" key="7">
    <source>
        <dbReference type="Pfam" id="PF01266"/>
    </source>
</evidence>
<evidence type="ECO:0000259" key="8">
    <source>
        <dbReference type="Pfam" id="PF16901"/>
    </source>
</evidence>
<name>Q23AD4_TETTS</name>
<dbReference type="Gene3D" id="1.10.8.870">
    <property type="entry name" value="Alpha-glycerophosphate oxidase, cap domain"/>
    <property type="match status" value="1"/>
</dbReference>
<comment type="similarity">
    <text evidence="2">Belongs to the FAD-dependent glycerol-3-phosphate dehydrogenase family.</text>
</comment>
<dbReference type="OrthoDB" id="264015at2759"/>
<evidence type="ECO:0000313" key="9">
    <source>
        <dbReference type="EMBL" id="EAR93558.2"/>
    </source>
</evidence>
<dbReference type="KEGG" id="tet:TTHERM_00426250"/>
<accession>Q23AD4</accession>
<dbReference type="InterPro" id="IPR031656">
    <property type="entry name" value="DAO_C"/>
</dbReference>
<evidence type="ECO:0000256" key="3">
    <source>
        <dbReference type="ARBA" id="ARBA00013029"/>
    </source>
</evidence>
<evidence type="ECO:0000256" key="1">
    <source>
        <dbReference type="ARBA" id="ARBA00001974"/>
    </source>
</evidence>
<evidence type="ECO:0000256" key="5">
    <source>
        <dbReference type="ARBA" id="ARBA00022827"/>
    </source>
</evidence>
<dbReference type="EC" id="1.1.5.3" evidence="3"/>
<dbReference type="Proteomes" id="UP000009168">
    <property type="component" value="Unassembled WGS sequence"/>
</dbReference>
<feature type="domain" description="Alpha-glycerophosphate oxidase C-terminal" evidence="8">
    <location>
        <begin position="530"/>
        <end position="642"/>
    </location>
</feature>
<dbReference type="InterPro" id="IPR000447">
    <property type="entry name" value="G3P_DH_FAD-dep"/>
</dbReference>
<dbReference type="SUPFAM" id="SSF51905">
    <property type="entry name" value="FAD/NAD(P)-binding domain"/>
    <property type="match status" value="1"/>
</dbReference>
<dbReference type="InParanoid" id="Q23AD4"/>
<keyword evidence="6" id="KW-0560">Oxidoreductase</keyword>
<dbReference type="RefSeq" id="XP_001013803.2">
    <property type="nucleotide sequence ID" value="XM_001013803.2"/>
</dbReference>
<gene>
    <name evidence="9" type="ORF">TTHERM_00426250</name>
</gene>
<feature type="domain" description="FAD dependent oxidoreductase" evidence="7">
    <location>
        <begin position="86"/>
        <end position="476"/>
    </location>
</feature>
<dbReference type="STRING" id="312017.Q23AD4"/>
<reference evidence="10" key="1">
    <citation type="journal article" date="2006" name="PLoS Biol.">
        <title>Macronuclear genome sequence of the ciliate Tetrahymena thermophila, a model eukaryote.</title>
        <authorList>
            <person name="Eisen J.A."/>
            <person name="Coyne R.S."/>
            <person name="Wu M."/>
            <person name="Wu D."/>
            <person name="Thiagarajan M."/>
            <person name="Wortman J.R."/>
            <person name="Badger J.H."/>
            <person name="Ren Q."/>
            <person name="Amedeo P."/>
            <person name="Jones K.M."/>
            <person name="Tallon L.J."/>
            <person name="Delcher A.L."/>
            <person name="Salzberg S.L."/>
            <person name="Silva J.C."/>
            <person name="Haas B.J."/>
            <person name="Majoros W.H."/>
            <person name="Farzad M."/>
            <person name="Carlton J.M."/>
            <person name="Smith R.K. Jr."/>
            <person name="Garg J."/>
            <person name="Pearlman R.E."/>
            <person name="Karrer K.M."/>
            <person name="Sun L."/>
            <person name="Manning G."/>
            <person name="Elde N.C."/>
            <person name="Turkewitz A.P."/>
            <person name="Asai D.J."/>
            <person name="Wilkes D.E."/>
            <person name="Wang Y."/>
            <person name="Cai H."/>
            <person name="Collins K."/>
            <person name="Stewart B.A."/>
            <person name="Lee S.R."/>
            <person name="Wilamowska K."/>
            <person name="Weinberg Z."/>
            <person name="Ruzzo W.L."/>
            <person name="Wloga D."/>
            <person name="Gaertig J."/>
            <person name="Frankel J."/>
            <person name="Tsao C.-C."/>
            <person name="Gorovsky M.A."/>
            <person name="Keeling P.J."/>
            <person name="Waller R.F."/>
            <person name="Patron N.J."/>
            <person name="Cherry J.M."/>
            <person name="Stover N.A."/>
            <person name="Krieger C.J."/>
            <person name="del Toro C."/>
            <person name="Ryder H.F."/>
            <person name="Williamson S.C."/>
            <person name="Barbeau R.A."/>
            <person name="Hamilton E.P."/>
            <person name="Orias E."/>
        </authorList>
    </citation>
    <scope>NUCLEOTIDE SEQUENCE [LARGE SCALE GENOMIC DNA]</scope>
    <source>
        <strain evidence="10">SB210</strain>
    </source>
</reference>
<dbReference type="GO" id="GO:0004368">
    <property type="term" value="F:glycerol-3-phosphate dehydrogenase (quinone) activity"/>
    <property type="evidence" value="ECO:0007669"/>
    <property type="project" value="UniProtKB-EC"/>
</dbReference>
<dbReference type="InterPro" id="IPR006076">
    <property type="entry name" value="FAD-dep_OxRdtase"/>
</dbReference>
<evidence type="ECO:0000256" key="6">
    <source>
        <dbReference type="ARBA" id="ARBA00023002"/>
    </source>
</evidence>